<dbReference type="EC" id="2.3.1.286" evidence="2"/>
<dbReference type="PANTHER" id="PTHR11085:SF6">
    <property type="entry name" value="NAD-DEPENDENT PROTEIN DEACETYLASE SIRTUIN-2"/>
    <property type="match status" value="1"/>
</dbReference>
<comment type="cofactor">
    <cofactor evidence="11">
        <name>Zn(2+)</name>
        <dbReference type="ChEBI" id="CHEBI:29105"/>
    </cofactor>
    <text evidence="11">Binds 1 zinc ion per subunit.</text>
</comment>
<dbReference type="InterPro" id="IPR050134">
    <property type="entry name" value="NAD-dep_sirtuin_deacylases"/>
</dbReference>
<dbReference type="FunCoup" id="B3RYT4">
    <property type="interactions" value="1336"/>
</dbReference>
<proteinExistence type="inferred from homology"/>
<dbReference type="GO" id="GO:0000183">
    <property type="term" value="P:rDNA heterochromatin formation"/>
    <property type="evidence" value="ECO:0000318"/>
    <property type="project" value="GO_Central"/>
</dbReference>
<feature type="non-terminal residue" evidence="15">
    <location>
        <position position="1"/>
    </location>
</feature>
<evidence type="ECO:0000313" key="16">
    <source>
        <dbReference type="Proteomes" id="UP000009022"/>
    </source>
</evidence>
<feature type="binding site" evidence="10">
    <location>
        <begin position="65"/>
        <end position="67"/>
    </location>
    <ligand>
        <name>NAD(+)</name>
        <dbReference type="ChEBI" id="CHEBI:57540"/>
    </ligand>
</feature>
<reference evidence="15 16" key="1">
    <citation type="journal article" date="2008" name="Nature">
        <title>The Trichoplax genome and the nature of placozoans.</title>
        <authorList>
            <person name="Srivastava M."/>
            <person name="Begovic E."/>
            <person name="Chapman J."/>
            <person name="Putnam N.H."/>
            <person name="Hellsten U."/>
            <person name="Kawashima T."/>
            <person name="Kuo A."/>
            <person name="Mitros T."/>
            <person name="Salamov A."/>
            <person name="Carpenter M.L."/>
            <person name="Signorovitch A.Y."/>
            <person name="Moreno M.A."/>
            <person name="Kamm K."/>
            <person name="Grimwood J."/>
            <person name="Schmutz J."/>
            <person name="Shapiro H."/>
            <person name="Grigoriev I.V."/>
            <person name="Buss L.W."/>
            <person name="Schierwater B."/>
            <person name="Dellaporta S.L."/>
            <person name="Rokhsar D.S."/>
        </authorList>
    </citation>
    <scope>NUCLEOTIDE SEQUENCE [LARGE SCALE GENOMIC DNA]</scope>
    <source>
        <strain evidence="15 16">Grell-BS-1999</strain>
    </source>
</reference>
<dbReference type="STRING" id="10228.B3RYT4"/>
<dbReference type="KEGG" id="tad:TRIADDRAFT_26227"/>
<feature type="binding site" evidence="11 12">
    <location>
        <position position="194"/>
    </location>
    <ligand>
        <name>Zn(2+)</name>
        <dbReference type="ChEBI" id="CHEBI:29105"/>
    </ligand>
</feature>
<comment type="similarity">
    <text evidence="1">Belongs to the sirtuin family. Class I subfamily.</text>
</comment>
<keyword evidence="6 10" id="KW-0520">NAD</keyword>
<evidence type="ECO:0000256" key="12">
    <source>
        <dbReference type="PROSITE-ProRule" id="PRU00236"/>
    </source>
</evidence>
<dbReference type="SUPFAM" id="SSF52467">
    <property type="entry name" value="DHS-like NAD/FAD-binding domain"/>
    <property type="match status" value="1"/>
</dbReference>
<evidence type="ECO:0000256" key="4">
    <source>
        <dbReference type="ARBA" id="ARBA00022723"/>
    </source>
</evidence>
<feature type="active site" description="Proton acceptor" evidence="9 12">
    <location>
        <position position="157"/>
    </location>
</feature>
<dbReference type="GO" id="GO:0005634">
    <property type="term" value="C:nucleus"/>
    <property type="evidence" value="ECO:0000318"/>
    <property type="project" value="GO_Central"/>
</dbReference>
<keyword evidence="4 11" id="KW-0479">Metal-binding</keyword>
<feature type="binding site" evidence="11 12">
    <location>
        <position position="165"/>
    </location>
    <ligand>
        <name>Zn(2+)</name>
        <dbReference type="ChEBI" id="CHEBI:29105"/>
    </ligand>
</feature>
<gene>
    <name evidence="15" type="ORF">TRIADDRAFT_26227</name>
</gene>
<evidence type="ECO:0000256" key="8">
    <source>
        <dbReference type="ARBA" id="ARBA00048905"/>
    </source>
</evidence>
<dbReference type="Gene3D" id="3.40.50.1220">
    <property type="entry name" value="TPP-binding domain"/>
    <property type="match status" value="1"/>
</dbReference>
<keyword evidence="16" id="KW-1185">Reference proteome</keyword>
<evidence type="ECO:0000256" key="5">
    <source>
        <dbReference type="ARBA" id="ARBA00022833"/>
    </source>
</evidence>
<dbReference type="GeneID" id="6754463"/>
<feature type="binding site" evidence="10">
    <location>
        <begin position="55"/>
        <end position="59"/>
    </location>
    <ligand>
        <name>NAD(+)</name>
        <dbReference type="ChEBI" id="CHEBI:57540"/>
    </ligand>
</feature>
<dbReference type="RefSeq" id="XP_002113608.1">
    <property type="nucleotide sequence ID" value="XM_002113572.1"/>
</dbReference>
<dbReference type="GO" id="GO:0017136">
    <property type="term" value="F:histone deacetylase activity, NAD-dependent"/>
    <property type="evidence" value="ECO:0000318"/>
    <property type="project" value="GO_Central"/>
</dbReference>
<dbReference type="CTD" id="6754463"/>
<feature type="compositionally biased region" description="Polar residues" evidence="13">
    <location>
        <begin position="340"/>
        <end position="356"/>
    </location>
</feature>
<dbReference type="InterPro" id="IPR026590">
    <property type="entry name" value="Ssirtuin_cat_dom"/>
</dbReference>
<feature type="binding site" evidence="11 12">
    <location>
        <position position="191"/>
    </location>
    <ligand>
        <name>Zn(2+)</name>
        <dbReference type="ChEBI" id="CHEBI:29105"/>
    </ligand>
</feature>
<dbReference type="AlphaFoldDB" id="B3RYT4"/>
<feature type="binding site" evidence="10">
    <location>
        <begin position="137"/>
        <end position="140"/>
    </location>
    <ligand>
        <name>NAD(+)</name>
        <dbReference type="ChEBI" id="CHEBI:57540"/>
    </ligand>
</feature>
<dbReference type="Pfam" id="PF02146">
    <property type="entry name" value="SIR2"/>
    <property type="match status" value="1"/>
</dbReference>
<dbReference type="InterPro" id="IPR026591">
    <property type="entry name" value="Sirtuin_cat_small_dom_sf"/>
</dbReference>
<protein>
    <recommendedName>
        <fullName evidence="2">protein acetyllysine N-acetyltransferase</fullName>
        <ecNumber evidence="2">2.3.1.286</ecNumber>
    </recommendedName>
</protein>
<dbReference type="HOGENOM" id="CLU_023643_7_4_1"/>
<dbReference type="InterPro" id="IPR017328">
    <property type="entry name" value="Sirtuin_class_I"/>
</dbReference>
<keyword evidence="5 11" id="KW-0862">Zinc</keyword>
<evidence type="ECO:0000256" key="7">
    <source>
        <dbReference type="ARBA" id="ARBA00048378"/>
    </source>
</evidence>
<comment type="catalytic activity">
    <reaction evidence="8">
        <text>N(6)-tetradecanoyl-L-lysyl-[protein] + NAD(+) + H2O = 2''-O-tetradecanoyl-ADP-D-ribose + nicotinamide + L-lysyl-[protein]</text>
        <dbReference type="Rhea" id="RHEA:70567"/>
        <dbReference type="Rhea" id="RHEA-COMP:9752"/>
        <dbReference type="Rhea" id="RHEA-COMP:15437"/>
        <dbReference type="ChEBI" id="CHEBI:15377"/>
        <dbReference type="ChEBI" id="CHEBI:17154"/>
        <dbReference type="ChEBI" id="CHEBI:29969"/>
        <dbReference type="ChEBI" id="CHEBI:57540"/>
        <dbReference type="ChEBI" id="CHEBI:141129"/>
        <dbReference type="ChEBI" id="CHEBI:189674"/>
    </reaction>
    <physiologicalReaction direction="left-to-right" evidence="8">
        <dbReference type="Rhea" id="RHEA:70568"/>
    </physiologicalReaction>
</comment>
<dbReference type="OrthoDB" id="420264at2759"/>
<evidence type="ECO:0000256" key="13">
    <source>
        <dbReference type="SAM" id="MobiDB-lite"/>
    </source>
</evidence>
<feature type="binding site" evidence="10">
    <location>
        <begin position="256"/>
        <end position="258"/>
    </location>
    <ligand>
        <name>NAD(+)</name>
        <dbReference type="ChEBI" id="CHEBI:57540"/>
    </ligand>
</feature>
<dbReference type="GO" id="GO:0070403">
    <property type="term" value="F:NAD+ binding"/>
    <property type="evidence" value="ECO:0007669"/>
    <property type="project" value="InterPro"/>
</dbReference>
<evidence type="ECO:0000313" key="15">
    <source>
        <dbReference type="EMBL" id="EDV24082.1"/>
    </source>
</evidence>
<feature type="domain" description="Deacetylase sirtuin-type" evidence="14">
    <location>
        <begin position="27"/>
        <end position="307"/>
    </location>
</feature>
<evidence type="ECO:0000256" key="10">
    <source>
        <dbReference type="PIRSR" id="PIRSR037938-2"/>
    </source>
</evidence>
<evidence type="ECO:0000256" key="6">
    <source>
        <dbReference type="ARBA" id="ARBA00023027"/>
    </source>
</evidence>
<organism evidence="15 16">
    <name type="scientific">Trichoplax adhaerens</name>
    <name type="common">Trichoplax reptans</name>
    <dbReference type="NCBI Taxonomy" id="10228"/>
    <lineage>
        <taxon>Eukaryota</taxon>
        <taxon>Metazoa</taxon>
        <taxon>Placozoa</taxon>
        <taxon>Uniplacotomia</taxon>
        <taxon>Trichoplacea</taxon>
        <taxon>Trichoplacidae</taxon>
        <taxon>Trichoplax</taxon>
    </lineage>
</organism>
<dbReference type="PIRSF" id="PIRSF037938">
    <property type="entry name" value="SIR2_euk"/>
    <property type="match status" value="1"/>
</dbReference>
<dbReference type="Gene3D" id="3.30.1600.10">
    <property type="entry name" value="SIR2/SIRT2 'Small Domain"/>
    <property type="match status" value="1"/>
</dbReference>
<evidence type="ECO:0000256" key="11">
    <source>
        <dbReference type="PIRSR" id="PIRSR037938-3"/>
    </source>
</evidence>
<feature type="binding site" evidence="10">
    <location>
        <position position="293"/>
    </location>
    <ligand>
        <name>NAD(+)</name>
        <dbReference type="ChEBI" id="CHEBI:57540"/>
    </ligand>
</feature>
<feature type="binding site" evidence="11 12">
    <location>
        <position position="170"/>
    </location>
    <ligand>
        <name>Zn(2+)</name>
        <dbReference type="ChEBI" id="CHEBI:29105"/>
    </ligand>
</feature>
<feature type="region of interest" description="Disordered" evidence="13">
    <location>
        <begin position="340"/>
        <end position="382"/>
    </location>
</feature>
<keyword evidence="3" id="KW-0808">Transferase</keyword>
<name>B3RYT4_TRIAD</name>
<accession>B3RYT4</accession>
<evidence type="ECO:0000256" key="9">
    <source>
        <dbReference type="PIRSR" id="PIRSR037938-1"/>
    </source>
</evidence>
<dbReference type="InterPro" id="IPR029035">
    <property type="entry name" value="DHS-like_NAD/FAD-binding_dom"/>
</dbReference>
<dbReference type="CDD" id="cd01408">
    <property type="entry name" value="SIRT1"/>
    <property type="match status" value="1"/>
</dbReference>
<dbReference type="eggNOG" id="KOG2682">
    <property type="taxonomic scope" value="Eukaryota"/>
</dbReference>
<dbReference type="OMA" id="HWRENGF"/>
<comment type="catalytic activity">
    <reaction evidence="7">
        <text>N(6)-hexadecanoyl-L-lysyl-[protein] + NAD(+) + H2O = 2''-O-hexadecanoyl-ADP-D-ribose + nicotinamide + L-lysyl-[protein]</text>
        <dbReference type="Rhea" id="RHEA:70563"/>
        <dbReference type="Rhea" id="RHEA-COMP:9752"/>
        <dbReference type="Rhea" id="RHEA-COMP:14175"/>
        <dbReference type="ChEBI" id="CHEBI:15377"/>
        <dbReference type="ChEBI" id="CHEBI:17154"/>
        <dbReference type="ChEBI" id="CHEBI:29969"/>
        <dbReference type="ChEBI" id="CHEBI:57540"/>
        <dbReference type="ChEBI" id="CHEBI:138936"/>
        <dbReference type="ChEBI" id="CHEBI:189673"/>
    </reaction>
    <physiologicalReaction direction="left-to-right" evidence="7">
        <dbReference type="Rhea" id="RHEA:70564"/>
    </physiologicalReaction>
</comment>
<evidence type="ECO:0000259" key="14">
    <source>
        <dbReference type="PROSITE" id="PS50305"/>
    </source>
</evidence>
<evidence type="ECO:0000256" key="2">
    <source>
        <dbReference type="ARBA" id="ARBA00012928"/>
    </source>
</evidence>
<dbReference type="InterPro" id="IPR003000">
    <property type="entry name" value="Sirtuin"/>
</dbReference>
<evidence type="ECO:0000256" key="1">
    <source>
        <dbReference type="ARBA" id="ARBA00006924"/>
    </source>
</evidence>
<feature type="binding site" evidence="10">
    <location>
        <begin position="232"/>
        <end position="233"/>
    </location>
    <ligand>
        <name>NAD(+)</name>
        <dbReference type="ChEBI" id="CHEBI:57540"/>
    </ligand>
</feature>
<dbReference type="PhylomeDB" id="B3RYT4"/>
<dbReference type="EMBL" id="DS985246">
    <property type="protein sequence ID" value="EDV24082.1"/>
    <property type="molecule type" value="Genomic_DNA"/>
</dbReference>
<sequence length="382" mass="43044">LENVRSLLQRFNIFVGENDSEAEQPQQLLSEVTFEGIVKYMLSDKCKNIIVMAGAGISTSAGIPDFRTPGTGLYDNLQKYDLPDPESIFRLSYFRENPSPFYSLAKELYPGRYKPTLSHYFIKLLHDKGLLLRHFTQNIDTLEHLANVPKEKLIEAHGSFSAAHCINHDCQKEYSSDWVKERVLQDIIPLCSNCNSPVKPDIVFFGESLPTKFFVATHEDFPQCDLLIIMGTSLKVQPFASLIERVPDATPRLLINLEKCGTRPKLFGALGINEGLSFDCESNYRDVFWQGTCDDGCFTLAEALGWKEELLQLKERGHKILIEKYPQMVTKEAKVSLISSAPEQHSQAVESKSNADGNKESTEDEGSQNFDAIAVTQEHQIN</sequence>
<dbReference type="InParanoid" id="B3RYT4"/>
<dbReference type="PROSITE" id="PS50305">
    <property type="entry name" value="SIRTUIN"/>
    <property type="match status" value="1"/>
</dbReference>
<dbReference type="GO" id="GO:0046872">
    <property type="term" value="F:metal ion binding"/>
    <property type="evidence" value="ECO:0007669"/>
    <property type="project" value="UniProtKB-KW"/>
</dbReference>
<evidence type="ECO:0000256" key="3">
    <source>
        <dbReference type="ARBA" id="ARBA00022679"/>
    </source>
</evidence>
<dbReference type="PANTHER" id="PTHR11085">
    <property type="entry name" value="NAD-DEPENDENT PROTEIN DEACYLASE SIRTUIN-5, MITOCHONDRIAL-RELATED"/>
    <property type="match status" value="1"/>
</dbReference>
<dbReference type="Proteomes" id="UP000009022">
    <property type="component" value="Unassembled WGS sequence"/>
</dbReference>